<comment type="caution">
    <text evidence="1">The sequence shown here is derived from an EMBL/GenBank/DDBJ whole genome shotgun (WGS) entry which is preliminary data.</text>
</comment>
<evidence type="ECO:0000313" key="1">
    <source>
        <dbReference type="EMBL" id="TYZ12626.1"/>
    </source>
</evidence>
<dbReference type="RefSeq" id="WP_149069865.1">
    <property type="nucleotide sequence ID" value="NZ_VTHL01000003.1"/>
</dbReference>
<proteinExistence type="predicted"/>
<dbReference type="Proteomes" id="UP000322791">
    <property type="component" value="Unassembled WGS sequence"/>
</dbReference>
<protein>
    <submittedName>
        <fullName evidence="1">Uncharacterized protein</fullName>
    </submittedName>
</protein>
<name>A0A5D6VAR8_9BACT</name>
<dbReference type="EMBL" id="VTHL01000003">
    <property type="protein sequence ID" value="TYZ12626.1"/>
    <property type="molecule type" value="Genomic_DNA"/>
</dbReference>
<sequence length="166" mass="17352">MRSASLTAQAAPAPGAASAAPLGAVALRLLGVCRAHHGRAVGLSFLALRAGMGREQCGEELQELAAAGLVCYTSAGAPLWAPRAPWHPAPAGAFGGWGLLREQPQGGHCYQQQAHPAGTCYPTEEAAQEAADTLNYTVRAVRLRPADHYGLSPASAEYHPHPWDLK</sequence>
<reference evidence="1 2" key="1">
    <citation type="submission" date="2019-08" db="EMBL/GenBank/DDBJ databases">
        <authorList>
            <person name="Seo M.-J."/>
        </authorList>
    </citation>
    <scope>NUCLEOTIDE SEQUENCE [LARGE SCALE GENOMIC DNA]</scope>
    <source>
        <strain evidence="1 2">KIGAM108</strain>
    </source>
</reference>
<accession>A0A5D6VAR8</accession>
<organism evidence="1 2">
    <name type="scientific">Hymenobacter lutimineralis</name>
    <dbReference type="NCBI Taxonomy" id="2606448"/>
    <lineage>
        <taxon>Bacteria</taxon>
        <taxon>Pseudomonadati</taxon>
        <taxon>Bacteroidota</taxon>
        <taxon>Cytophagia</taxon>
        <taxon>Cytophagales</taxon>
        <taxon>Hymenobacteraceae</taxon>
        <taxon>Hymenobacter</taxon>
    </lineage>
</organism>
<dbReference type="AlphaFoldDB" id="A0A5D6VAR8"/>
<gene>
    <name evidence="1" type="ORF">FY528_04845</name>
</gene>
<keyword evidence="2" id="KW-1185">Reference proteome</keyword>
<evidence type="ECO:0000313" key="2">
    <source>
        <dbReference type="Proteomes" id="UP000322791"/>
    </source>
</evidence>